<evidence type="ECO:0000256" key="1">
    <source>
        <dbReference type="SAM" id="MobiDB-lite"/>
    </source>
</evidence>
<sequence>MRKLKCDPRWVAIQTALVIFSLSSPSSSKSLLGKGNPQLQAASRRMDDALHPGPGLPGDLVGSAASRGRREPEEMGEDRILPSMYRCTRVSRLVSVGFDGDKMRIFQNLSFSVQVRRSCSEKKACIASKERVENYYVLGGPVNVTVIEQCGCLKKKHRCRRIPKLMTYFSGSPFEETLDIGTCIGQCSHQGWTCHATKTRSVFVRGPNGSNSVEIVDGCECVGSCYRVAHFDAVYHHPPLNGSQIVQDKEFKLIDVGRCVGECPKGGKVLDCFARDKLSGSCLFNLERSSTRKCGPKAYQAHYYVDDQGKNRTLLAIQDCHCG</sequence>
<dbReference type="EMBL" id="CAJPEV010000009">
    <property type="protein sequence ID" value="CAG0878627.1"/>
    <property type="molecule type" value="Genomic_DNA"/>
</dbReference>
<name>A0A7R8X3H2_9CRUS</name>
<gene>
    <name evidence="2" type="ORF">DSTB1V02_LOCUS150</name>
</gene>
<dbReference type="AlphaFoldDB" id="A0A7R8X3H2"/>
<evidence type="ECO:0000313" key="2">
    <source>
        <dbReference type="EMBL" id="CAD7240113.1"/>
    </source>
</evidence>
<dbReference type="PANTHER" id="PTHR39313:SF1">
    <property type="entry name" value="IM:7138239"/>
    <property type="match status" value="1"/>
</dbReference>
<dbReference type="PANTHER" id="PTHR39313">
    <property type="entry name" value="IM:7138239"/>
    <property type="match status" value="1"/>
</dbReference>
<dbReference type="EMBL" id="LR899526">
    <property type="protein sequence ID" value="CAD7240113.1"/>
    <property type="molecule type" value="Genomic_DNA"/>
</dbReference>
<proteinExistence type="predicted"/>
<feature type="region of interest" description="Disordered" evidence="1">
    <location>
        <begin position="25"/>
        <end position="75"/>
    </location>
</feature>
<dbReference type="OrthoDB" id="636685at2759"/>
<evidence type="ECO:0000313" key="3">
    <source>
        <dbReference type="Proteomes" id="UP000677054"/>
    </source>
</evidence>
<reference evidence="2" key="1">
    <citation type="submission" date="2020-11" db="EMBL/GenBank/DDBJ databases">
        <authorList>
            <person name="Tran Van P."/>
        </authorList>
    </citation>
    <scope>NUCLEOTIDE SEQUENCE</scope>
</reference>
<organism evidence="2">
    <name type="scientific">Darwinula stevensoni</name>
    <dbReference type="NCBI Taxonomy" id="69355"/>
    <lineage>
        <taxon>Eukaryota</taxon>
        <taxon>Metazoa</taxon>
        <taxon>Ecdysozoa</taxon>
        <taxon>Arthropoda</taxon>
        <taxon>Crustacea</taxon>
        <taxon>Oligostraca</taxon>
        <taxon>Ostracoda</taxon>
        <taxon>Podocopa</taxon>
        <taxon>Podocopida</taxon>
        <taxon>Darwinulocopina</taxon>
        <taxon>Darwinuloidea</taxon>
        <taxon>Darwinulidae</taxon>
        <taxon>Darwinula</taxon>
    </lineage>
</organism>
<accession>A0A7R8X3H2</accession>
<protein>
    <submittedName>
        <fullName evidence="2">Uncharacterized protein</fullName>
    </submittedName>
</protein>
<dbReference type="Proteomes" id="UP000677054">
    <property type="component" value="Unassembled WGS sequence"/>
</dbReference>
<keyword evidence="3" id="KW-1185">Reference proteome</keyword>